<dbReference type="SUPFAM" id="SSF52833">
    <property type="entry name" value="Thioredoxin-like"/>
    <property type="match status" value="1"/>
</dbReference>
<dbReference type="SFLD" id="SFLDS00019">
    <property type="entry name" value="Glutathione_Transferase_(cytos"/>
    <property type="match status" value="1"/>
</dbReference>
<feature type="domain" description="GST C-terminal" evidence="3">
    <location>
        <begin position="89"/>
        <end position="213"/>
    </location>
</feature>
<evidence type="ECO:0000256" key="1">
    <source>
        <dbReference type="RuleBase" id="RU003494"/>
    </source>
</evidence>
<feature type="domain" description="GST N-terminal" evidence="2">
    <location>
        <begin position="3"/>
        <end position="86"/>
    </location>
</feature>
<gene>
    <name evidence="4" type="ORF">HB375_11365</name>
</gene>
<evidence type="ECO:0000259" key="2">
    <source>
        <dbReference type="PROSITE" id="PS50404"/>
    </source>
</evidence>
<comment type="similarity">
    <text evidence="1">Belongs to the GST superfamily.</text>
</comment>
<protein>
    <submittedName>
        <fullName evidence="4">Glutathione S-transferase family protein</fullName>
    </submittedName>
</protein>
<proteinExistence type="inferred from homology"/>
<dbReference type="Proteomes" id="UP000707352">
    <property type="component" value="Unassembled WGS sequence"/>
</dbReference>
<evidence type="ECO:0000313" key="4">
    <source>
        <dbReference type="EMBL" id="NIX77206.1"/>
    </source>
</evidence>
<dbReference type="Gene3D" id="3.40.30.10">
    <property type="entry name" value="Glutaredoxin"/>
    <property type="match status" value="1"/>
</dbReference>
<dbReference type="InterPro" id="IPR040079">
    <property type="entry name" value="Glutathione_S-Trfase"/>
</dbReference>
<dbReference type="Pfam" id="PF02798">
    <property type="entry name" value="GST_N"/>
    <property type="match status" value="1"/>
</dbReference>
<evidence type="ECO:0000259" key="3">
    <source>
        <dbReference type="PROSITE" id="PS50405"/>
    </source>
</evidence>
<dbReference type="InterPro" id="IPR004045">
    <property type="entry name" value="Glutathione_S-Trfase_N"/>
</dbReference>
<dbReference type="Pfam" id="PF00043">
    <property type="entry name" value="GST_C"/>
    <property type="match status" value="1"/>
</dbReference>
<dbReference type="PROSITE" id="PS50404">
    <property type="entry name" value="GST_NTER"/>
    <property type="match status" value="1"/>
</dbReference>
<reference evidence="4 5" key="1">
    <citation type="submission" date="2020-03" db="EMBL/GenBank/DDBJ databases">
        <title>The genome sequence of Microvirga sp. c23x22.</title>
        <authorList>
            <person name="Zhang X."/>
        </authorList>
    </citation>
    <scope>NUCLEOTIDE SEQUENCE [LARGE SCALE GENOMIC DNA]</scope>
    <source>
        <strain evidence="5">c23x22</strain>
    </source>
</reference>
<dbReference type="EMBL" id="JAATJS010000003">
    <property type="protein sequence ID" value="NIX77206.1"/>
    <property type="molecule type" value="Genomic_DNA"/>
</dbReference>
<dbReference type="PROSITE" id="PS50405">
    <property type="entry name" value="GST_CTER"/>
    <property type="match status" value="1"/>
</dbReference>
<name>A0ABX0VFQ2_9HYPH</name>
<organism evidence="4 5">
    <name type="scientific">Microvirga terricola</name>
    <dbReference type="NCBI Taxonomy" id="2719797"/>
    <lineage>
        <taxon>Bacteria</taxon>
        <taxon>Pseudomonadati</taxon>
        <taxon>Pseudomonadota</taxon>
        <taxon>Alphaproteobacteria</taxon>
        <taxon>Hyphomicrobiales</taxon>
        <taxon>Methylobacteriaceae</taxon>
        <taxon>Microvirga</taxon>
    </lineage>
</organism>
<sequence length="213" mass="23462">MSARFELHGTFLSGPTYKVGLALSLAGEPFDYVHVSLRDGEHKQSAYMSKQRYGQVPLLVDRSNGRQLCQSAAILEYLADKLGKFGGATLDERLEIREWLFWDFDRLAPPIYRTRAIKAGYRKGGPEILEMYATEAPLALGVLDKHLAGRDWMVGEGVSIADIDIFGVLTYAAEGGFDLSAYTNIAAWMKRMEALPGFGAQPGLLPQASREAA</sequence>
<dbReference type="SFLD" id="SFLDG00358">
    <property type="entry name" value="Main_(cytGST)"/>
    <property type="match status" value="1"/>
</dbReference>
<keyword evidence="5" id="KW-1185">Reference proteome</keyword>
<dbReference type="RefSeq" id="WP_167673082.1">
    <property type="nucleotide sequence ID" value="NZ_JAATJS010000003.1"/>
</dbReference>
<dbReference type="SUPFAM" id="SSF47616">
    <property type="entry name" value="GST C-terminal domain-like"/>
    <property type="match status" value="1"/>
</dbReference>
<evidence type="ECO:0000313" key="5">
    <source>
        <dbReference type="Proteomes" id="UP000707352"/>
    </source>
</evidence>
<dbReference type="Gene3D" id="1.20.1050.10">
    <property type="match status" value="1"/>
</dbReference>
<dbReference type="InterPro" id="IPR010987">
    <property type="entry name" value="Glutathione-S-Trfase_C-like"/>
</dbReference>
<dbReference type="InterPro" id="IPR036249">
    <property type="entry name" value="Thioredoxin-like_sf"/>
</dbReference>
<dbReference type="InterPro" id="IPR004046">
    <property type="entry name" value="GST_C"/>
</dbReference>
<accession>A0ABX0VFQ2</accession>
<dbReference type="PANTHER" id="PTHR44051:SF2">
    <property type="entry name" value="HYPOTHETICAL GLUTATHIONE S-TRANSFERASE LIKE PROTEIN"/>
    <property type="match status" value="1"/>
</dbReference>
<dbReference type="PANTHER" id="PTHR44051">
    <property type="entry name" value="GLUTATHIONE S-TRANSFERASE-RELATED"/>
    <property type="match status" value="1"/>
</dbReference>
<dbReference type="InterPro" id="IPR036282">
    <property type="entry name" value="Glutathione-S-Trfase_C_sf"/>
</dbReference>
<comment type="caution">
    <text evidence="4">The sequence shown here is derived from an EMBL/GenBank/DDBJ whole genome shotgun (WGS) entry which is preliminary data.</text>
</comment>